<dbReference type="SMART" id="SM00922">
    <property type="entry name" value="MR_MLE"/>
    <property type="match status" value="1"/>
</dbReference>
<reference evidence="5 6" key="1">
    <citation type="submission" date="2018-05" db="EMBL/GenBank/DDBJ databases">
        <title>Genomic Encyclopedia of Type Strains, Phase IV (KMG-IV): sequencing the most valuable type-strain genomes for metagenomic binning, comparative biology and taxonomic classification.</title>
        <authorList>
            <person name="Goeker M."/>
        </authorList>
    </citation>
    <scope>NUCLEOTIDE SEQUENCE [LARGE SCALE GENOMIC DNA]</scope>
    <source>
        <strain evidence="5 6">DSM 6462</strain>
    </source>
</reference>
<dbReference type="AlphaFoldDB" id="A0A2V3UHK1"/>
<sequence>MKLVGIRVYPLAATFARQYGGLANVPPEVLAPASHFRRIPRTGQYATLVKVTAANGLSGWGEGFGLPYPLAAASLIENVVAPAIMGQDIEEPACMLADLATYFRALGHTRGPAIEALAAVDIALWDLIAKAAGQPLATRLGGSPGPVETYVSPVALLPTPAASAAAARDFVAQGYHAVKLKIGRGVAVDLDHIAAVREALGRHQLMLDANCAYGVEDAIALAEGLRDLDIAWLEEPIPPDDPAALAAVRRASPVPIAAGENEFTLPAFEALAKAGAVDILQPNITRAGGVSGLMAIGELCAREGLKLAPHGVGTSVGVSAALHVCRALPAAWCYEANRMPNALRDELPLVPLSLANGDLVARDAPGHGGDPDVDRLAEFLLSQADAPKVPA</sequence>
<dbReference type="SFLD" id="SFLDS00001">
    <property type="entry name" value="Enolase"/>
    <property type="match status" value="1"/>
</dbReference>
<keyword evidence="6" id="KW-1185">Reference proteome</keyword>
<comment type="caution">
    <text evidence="5">The sequence shown here is derived from an EMBL/GenBank/DDBJ whole genome shotgun (WGS) entry which is preliminary data.</text>
</comment>
<keyword evidence="2" id="KW-0479">Metal-binding</keyword>
<dbReference type="InterPro" id="IPR046945">
    <property type="entry name" value="RHMD-like"/>
</dbReference>
<name>A0A2V3UHK1_9HYPH</name>
<proteinExistence type="predicted"/>
<dbReference type="EMBL" id="QJJK01000001">
    <property type="protein sequence ID" value="PXW64503.1"/>
    <property type="molecule type" value="Genomic_DNA"/>
</dbReference>
<feature type="domain" description="Mandelate racemase/muconate lactonizing enzyme C-terminal" evidence="4">
    <location>
        <begin position="160"/>
        <end position="255"/>
    </location>
</feature>
<evidence type="ECO:0000259" key="4">
    <source>
        <dbReference type="SMART" id="SM00922"/>
    </source>
</evidence>
<dbReference type="OrthoDB" id="9802699at2"/>
<evidence type="ECO:0000313" key="6">
    <source>
        <dbReference type="Proteomes" id="UP000248021"/>
    </source>
</evidence>
<evidence type="ECO:0000256" key="2">
    <source>
        <dbReference type="ARBA" id="ARBA00022723"/>
    </source>
</evidence>
<dbReference type="GO" id="GO:0009063">
    <property type="term" value="P:amino acid catabolic process"/>
    <property type="evidence" value="ECO:0007669"/>
    <property type="project" value="InterPro"/>
</dbReference>
<comment type="cofactor">
    <cofactor evidence="1">
        <name>Mg(2+)</name>
        <dbReference type="ChEBI" id="CHEBI:18420"/>
    </cofactor>
</comment>
<dbReference type="Gene3D" id="3.20.20.120">
    <property type="entry name" value="Enolase-like C-terminal domain"/>
    <property type="match status" value="1"/>
</dbReference>
<dbReference type="SUPFAM" id="SSF54826">
    <property type="entry name" value="Enolase N-terminal domain-like"/>
    <property type="match status" value="1"/>
</dbReference>
<dbReference type="InterPro" id="IPR029065">
    <property type="entry name" value="Enolase_C-like"/>
</dbReference>
<dbReference type="PROSITE" id="PS00909">
    <property type="entry name" value="MR_MLE_2"/>
    <property type="match status" value="1"/>
</dbReference>
<dbReference type="PANTHER" id="PTHR13794:SF58">
    <property type="entry name" value="MITOCHONDRIAL ENOLASE SUPERFAMILY MEMBER 1"/>
    <property type="match status" value="1"/>
</dbReference>
<dbReference type="InterPro" id="IPR013341">
    <property type="entry name" value="Mandelate_racemase_N_dom"/>
</dbReference>
<evidence type="ECO:0000256" key="1">
    <source>
        <dbReference type="ARBA" id="ARBA00001946"/>
    </source>
</evidence>
<dbReference type="GO" id="GO:0016836">
    <property type="term" value="F:hydro-lyase activity"/>
    <property type="evidence" value="ECO:0007669"/>
    <property type="project" value="TreeGrafter"/>
</dbReference>
<dbReference type="CDD" id="cd03316">
    <property type="entry name" value="MR_like"/>
    <property type="match status" value="1"/>
</dbReference>
<dbReference type="RefSeq" id="WP_110372580.1">
    <property type="nucleotide sequence ID" value="NZ_JAHBRY010000001.1"/>
</dbReference>
<organism evidence="5 6">
    <name type="scientific">Chelatococcus asaccharovorans</name>
    <dbReference type="NCBI Taxonomy" id="28210"/>
    <lineage>
        <taxon>Bacteria</taxon>
        <taxon>Pseudomonadati</taxon>
        <taxon>Pseudomonadota</taxon>
        <taxon>Alphaproteobacteria</taxon>
        <taxon>Hyphomicrobiales</taxon>
        <taxon>Chelatococcaceae</taxon>
        <taxon>Chelatococcus</taxon>
    </lineage>
</organism>
<dbReference type="InterPro" id="IPR029017">
    <property type="entry name" value="Enolase-like_N"/>
</dbReference>
<dbReference type="Gene3D" id="3.30.390.10">
    <property type="entry name" value="Enolase-like, N-terminal domain"/>
    <property type="match status" value="1"/>
</dbReference>
<dbReference type="GO" id="GO:0016052">
    <property type="term" value="P:carbohydrate catabolic process"/>
    <property type="evidence" value="ECO:0007669"/>
    <property type="project" value="TreeGrafter"/>
</dbReference>
<dbReference type="Pfam" id="PF02746">
    <property type="entry name" value="MR_MLE_N"/>
    <property type="match status" value="1"/>
</dbReference>
<dbReference type="PANTHER" id="PTHR13794">
    <property type="entry name" value="ENOLASE SUPERFAMILY, MANDELATE RACEMASE"/>
    <property type="match status" value="1"/>
</dbReference>
<dbReference type="InterPro" id="IPR013342">
    <property type="entry name" value="Mandelate_racemase_C"/>
</dbReference>
<accession>A0A2V3UHK1</accession>
<dbReference type="GO" id="GO:0000287">
    <property type="term" value="F:magnesium ion binding"/>
    <property type="evidence" value="ECO:0007669"/>
    <property type="project" value="UniProtKB-ARBA"/>
</dbReference>
<keyword evidence="3" id="KW-0460">Magnesium</keyword>
<gene>
    <name evidence="5" type="ORF">C7450_101258</name>
</gene>
<evidence type="ECO:0000256" key="3">
    <source>
        <dbReference type="ARBA" id="ARBA00022842"/>
    </source>
</evidence>
<dbReference type="Proteomes" id="UP000248021">
    <property type="component" value="Unassembled WGS sequence"/>
</dbReference>
<dbReference type="InterPro" id="IPR018110">
    <property type="entry name" value="Mandel_Rmase/mucon_lact_enz_CS"/>
</dbReference>
<dbReference type="InterPro" id="IPR036849">
    <property type="entry name" value="Enolase-like_C_sf"/>
</dbReference>
<dbReference type="SUPFAM" id="SSF51604">
    <property type="entry name" value="Enolase C-terminal domain-like"/>
    <property type="match status" value="1"/>
</dbReference>
<evidence type="ECO:0000313" key="5">
    <source>
        <dbReference type="EMBL" id="PXW64503.1"/>
    </source>
</evidence>
<protein>
    <submittedName>
        <fullName evidence="5">L-alanine-DL-glutamate epimerase-like enolase superfamily enzyme</fullName>
    </submittedName>
</protein>
<dbReference type="Pfam" id="PF13378">
    <property type="entry name" value="MR_MLE_C"/>
    <property type="match status" value="1"/>
</dbReference>